<name>A0A261REF1_9BORD</name>
<dbReference type="OrthoDB" id="8636703at2"/>
<evidence type="ECO:0000256" key="1">
    <source>
        <dbReference type="SAM" id="MobiDB-lite"/>
    </source>
</evidence>
<sequence>MYSIPPAGAGASQIPPDGLDAPELLPQPTPPGSPWRPGWIISYPLGRAAPAMPSSAAPDTRAAPPSGAAPSTRPGPGLAPFPRDPEIGATLELHVAGDIRRNEEPLMEALAIIGTTRTGELLLTDLSRTLARHHIKVTRAARAQHAGMAIDAHGGLHMALLPDTLLSHGASMQAHSGREPFSLREQYACGLFELLLGAMNHFTAGAPVPAERVHLHPQTMAFRQQLLDTMRPAALAPVADAALNHYAQVGLRFNLDDNMAAYRDGCQRALLTLRGAPLGAQLLKALADVIAARTLNVYHVGPARDAGILLGPDGSAHWYYNVAAMAAQGALLQYTDDDLTQDQREACAAFDILRKAWESLRRESEVARPRIAAGQRLDLDRARRDFRDDLMDVQRGYGGPAAGPDDRMRV</sequence>
<feature type="region of interest" description="Disordered" evidence="1">
    <location>
        <begin position="50"/>
        <end position="85"/>
    </location>
</feature>
<dbReference type="AlphaFoldDB" id="A0A261REF1"/>
<dbReference type="Proteomes" id="UP000216857">
    <property type="component" value="Unassembled WGS sequence"/>
</dbReference>
<feature type="region of interest" description="Disordered" evidence="1">
    <location>
        <begin position="1"/>
        <end position="37"/>
    </location>
</feature>
<accession>A0A261REF1</accession>
<feature type="compositionally biased region" description="Pro residues" evidence="1">
    <location>
        <begin position="25"/>
        <end position="34"/>
    </location>
</feature>
<evidence type="ECO:0000313" key="3">
    <source>
        <dbReference type="Proteomes" id="UP000216857"/>
    </source>
</evidence>
<protein>
    <submittedName>
        <fullName evidence="2">Uncharacterized protein</fullName>
    </submittedName>
</protein>
<organism evidence="2 3">
    <name type="scientific">Bordetella genomosp. 9</name>
    <dbReference type="NCBI Taxonomy" id="1416803"/>
    <lineage>
        <taxon>Bacteria</taxon>
        <taxon>Pseudomonadati</taxon>
        <taxon>Pseudomonadota</taxon>
        <taxon>Betaproteobacteria</taxon>
        <taxon>Burkholderiales</taxon>
        <taxon>Alcaligenaceae</taxon>
        <taxon>Bordetella</taxon>
    </lineage>
</organism>
<reference evidence="2" key="1">
    <citation type="submission" date="2017-05" db="EMBL/GenBank/DDBJ databases">
        <title>Complete and WGS of Bordetella genogroups.</title>
        <authorList>
            <person name="Spilker T."/>
            <person name="Lipuma J."/>
        </authorList>
    </citation>
    <scope>NUCLEOTIDE SEQUENCE</scope>
    <source>
        <strain evidence="2">AU21707</strain>
    </source>
</reference>
<dbReference type="EMBL" id="NEVJ01000002">
    <property type="protein sequence ID" value="OZI23399.1"/>
    <property type="molecule type" value="Genomic_DNA"/>
</dbReference>
<keyword evidence="3" id="KW-1185">Reference proteome</keyword>
<dbReference type="RefSeq" id="WP_094846396.1">
    <property type="nucleotide sequence ID" value="NZ_NEVJ01000002.1"/>
</dbReference>
<evidence type="ECO:0000313" key="2">
    <source>
        <dbReference type="EMBL" id="OZI23399.1"/>
    </source>
</evidence>
<gene>
    <name evidence="2" type="ORF">CAL26_08065</name>
</gene>
<comment type="caution">
    <text evidence="2">The sequence shown here is derived from an EMBL/GenBank/DDBJ whole genome shotgun (WGS) entry which is preliminary data.</text>
</comment>
<proteinExistence type="predicted"/>